<dbReference type="HOGENOM" id="CLU_1958547_0_0_0"/>
<dbReference type="RefSeq" id="WP_012002144.1">
    <property type="nucleotide sequence ID" value="NC_009828.1"/>
</dbReference>
<evidence type="ECO:0008006" key="3">
    <source>
        <dbReference type="Google" id="ProtNLM"/>
    </source>
</evidence>
<dbReference type="STRING" id="416591.Tlet_0092"/>
<dbReference type="AlphaFoldDB" id="A8F3C9"/>
<dbReference type="EMBL" id="CP000812">
    <property type="protein sequence ID" value="ABV32663.1"/>
    <property type="molecule type" value="Genomic_DNA"/>
</dbReference>
<accession>A8F3C9</accession>
<evidence type="ECO:0000313" key="1">
    <source>
        <dbReference type="EMBL" id="ABV32663.1"/>
    </source>
</evidence>
<dbReference type="KEGG" id="tle:Tlet_0092"/>
<dbReference type="Proteomes" id="UP000002016">
    <property type="component" value="Chromosome"/>
</dbReference>
<reference evidence="1 2" key="2">
    <citation type="journal article" date="2009" name="Proc. Natl. Acad. Sci. U.S.A.">
        <title>On the chimeric nature, thermophilic origin, and phylogenetic placement of the Thermotogales.</title>
        <authorList>
            <person name="Zhaxybayeva O."/>
            <person name="Swithers K.S."/>
            <person name="Lapierre P."/>
            <person name="Fournier G.P."/>
            <person name="Bickhart D.M."/>
            <person name="DeBoy R.T."/>
            <person name="Nelson K.E."/>
            <person name="Nesbo C.L."/>
            <person name="Doolittle W.F."/>
            <person name="Gogarten J.P."/>
            <person name="Noll K.M."/>
        </authorList>
    </citation>
    <scope>NUCLEOTIDE SEQUENCE [LARGE SCALE GENOMIC DNA]</scope>
    <source>
        <strain evidence="2">ATCC BAA-301 / DSM 14385 / NBRC 107922 / TMO</strain>
    </source>
</reference>
<keyword evidence="2" id="KW-1185">Reference proteome</keyword>
<organism evidence="1 2">
    <name type="scientific">Pseudothermotoga lettingae (strain ATCC BAA-301 / DSM 14385 / NBRC 107922 / TMO)</name>
    <name type="common">Thermotoga lettingae</name>
    <dbReference type="NCBI Taxonomy" id="416591"/>
    <lineage>
        <taxon>Bacteria</taxon>
        <taxon>Thermotogati</taxon>
        <taxon>Thermotogota</taxon>
        <taxon>Thermotogae</taxon>
        <taxon>Thermotogales</taxon>
        <taxon>Thermotogaceae</taxon>
        <taxon>Pseudothermotoga</taxon>
    </lineage>
</organism>
<proteinExistence type="predicted"/>
<dbReference type="SUPFAM" id="SSF54611">
    <property type="entry name" value="SecB-like"/>
    <property type="match status" value="1"/>
</dbReference>
<dbReference type="InterPro" id="IPR035958">
    <property type="entry name" value="SecB-like_sf"/>
</dbReference>
<dbReference type="Gene3D" id="3.10.420.10">
    <property type="entry name" value="SecB-like"/>
    <property type="match status" value="1"/>
</dbReference>
<protein>
    <recommendedName>
        <fullName evidence="3">Preprotein translocase subunit SecB</fullName>
    </recommendedName>
</protein>
<sequence>MIKQPERFSPSKSFFRMVNYFIEEARFWLKDAKGNFIDYQLELESEFGEITRQNGSFSRSVILGVHIEGKQKDVQVHNIYVKIKGNFEANIEENNEDLFDKVCKYNGLMNLLIIARSFIATTTAQMGVHPVLIPMVNLTKVEIKG</sequence>
<reference evidence="1 2" key="1">
    <citation type="submission" date="2007-08" db="EMBL/GenBank/DDBJ databases">
        <title>Complete sequence of Thermotoga lettingae TMO.</title>
        <authorList>
            <consortium name="US DOE Joint Genome Institute"/>
            <person name="Copeland A."/>
            <person name="Lucas S."/>
            <person name="Lapidus A."/>
            <person name="Barry K."/>
            <person name="Glavina del Rio T."/>
            <person name="Dalin E."/>
            <person name="Tice H."/>
            <person name="Pitluck S."/>
            <person name="Foster B."/>
            <person name="Bruce D."/>
            <person name="Schmutz J."/>
            <person name="Larimer F."/>
            <person name="Land M."/>
            <person name="Hauser L."/>
            <person name="Kyrpides N."/>
            <person name="Mikhailova N."/>
            <person name="Nelson K."/>
            <person name="Gogarten J.P."/>
            <person name="Noll K."/>
            <person name="Richardson P."/>
        </authorList>
    </citation>
    <scope>NUCLEOTIDE SEQUENCE [LARGE SCALE GENOMIC DNA]</scope>
    <source>
        <strain evidence="2">ATCC BAA-301 / DSM 14385 / NBRC 107922 / TMO</strain>
    </source>
</reference>
<name>A8F3C9_PSELT</name>
<gene>
    <name evidence="1" type="ordered locus">Tlet_0092</name>
</gene>
<evidence type="ECO:0000313" key="2">
    <source>
        <dbReference type="Proteomes" id="UP000002016"/>
    </source>
</evidence>